<keyword evidence="1" id="KW-0472">Membrane</keyword>
<evidence type="ECO:0008006" key="3">
    <source>
        <dbReference type="Google" id="ProtNLM"/>
    </source>
</evidence>
<feature type="non-terminal residue" evidence="2">
    <location>
        <position position="179"/>
    </location>
</feature>
<feature type="transmembrane region" description="Helical" evidence="1">
    <location>
        <begin position="44"/>
        <end position="61"/>
    </location>
</feature>
<reference evidence="2" key="1">
    <citation type="submission" date="2018-05" db="EMBL/GenBank/DDBJ databases">
        <authorList>
            <person name="Lanie J.A."/>
            <person name="Ng W.-L."/>
            <person name="Kazmierczak K.M."/>
            <person name="Andrzejewski T.M."/>
            <person name="Davidsen T.M."/>
            <person name="Wayne K.J."/>
            <person name="Tettelin H."/>
            <person name="Glass J.I."/>
            <person name="Rusch D."/>
            <person name="Podicherti R."/>
            <person name="Tsui H.-C.T."/>
            <person name="Winkler M.E."/>
        </authorList>
    </citation>
    <scope>NUCLEOTIDE SEQUENCE</scope>
</reference>
<name>A0A382R285_9ZZZZ</name>
<evidence type="ECO:0000256" key="1">
    <source>
        <dbReference type="SAM" id="Phobius"/>
    </source>
</evidence>
<keyword evidence="1" id="KW-0812">Transmembrane</keyword>
<gene>
    <name evidence="2" type="ORF">METZ01_LOCUS344718</name>
</gene>
<protein>
    <recommendedName>
        <fullName evidence="3">Zinc-ribbon domain-containing protein</fullName>
    </recommendedName>
</protein>
<evidence type="ECO:0000313" key="2">
    <source>
        <dbReference type="EMBL" id="SVC91864.1"/>
    </source>
</evidence>
<accession>A0A382R285</accession>
<organism evidence="2">
    <name type="scientific">marine metagenome</name>
    <dbReference type="NCBI Taxonomy" id="408172"/>
    <lineage>
        <taxon>unclassified sequences</taxon>
        <taxon>metagenomes</taxon>
        <taxon>ecological metagenomes</taxon>
    </lineage>
</organism>
<keyword evidence="1" id="KW-1133">Transmembrane helix</keyword>
<dbReference type="AlphaFoldDB" id="A0A382R285"/>
<sequence length="179" mass="19993">MALIKCKECEKEISSDAVNCPSCGAPVKPIKKKGGILNYLKKMVITWVVIMAVFYAGFLYIKNSFQEKAAAVKEEKVAKVKAADEKFKATMAEHNKQMAEDKAKREAEAKALAEEQRAFSEAIALKIEQNKFYAILLDDKIPNIKQWAASELNDCKEAIEKMKTESKSSIVQVISRNNG</sequence>
<dbReference type="EMBL" id="UINC01118618">
    <property type="protein sequence ID" value="SVC91864.1"/>
    <property type="molecule type" value="Genomic_DNA"/>
</dbReference>
<proteinExistence type="predicted"/>